<dbReference type="GO" id="GO:0008270">
    <property type="term" value="F:zinc ion binding"/>
    <property type="evidence" value="ECO:0007669"/>
    <property type="project" value="UniProtKB-KW"/>
</dbReference>
<feature type="region of interest" description="Disordered" evidence="5">
    <location>
        <begin position="166"/>
        <end position="209"/>
    </location>
</feature>
<feature type="region of interest" description="Disordered" evidence="5">
    <location>
        <begin position="96"/>
        <end position="154"/>
    </location>
</feature>
<dbReference type="GO" id="GO:0005634">
    <property type="term" value="C:nucleus"/>
    <property type="evidence" value="ECO:0007669"/>
    <property type="project" value="TreeGrafter"/>
</dbReference>
<evidence type="ECO:0000313" key="7">
    <source>
        <dbReference type="EMBL" id="RKP06843.1"/>
    </source>
</evidence>
<dbReference type="SUPFAM" id="SSF57850">
    <property type="entry name" value="RING/U-box"/>
    <property type="match status" value="1"/>
</dbReference>
<dbReference type="InterPro" id="IPR013083">
    <property type="entry name" value="Znf_RING/FYVE/PHD"/>
</dbReference>
<feature type="domain" description="RING-type" evidence="6">
    <location>
        <begin position="356"/>
        <end position="397"/>
    </location>
</feature>
<feature type="compositionally biased region" description="Low complexity" evidence="5">
    <location>
        <begin position="405"/>
        <end position="414"/>
    </location>
</feature>
<dbReference type="CDD" id="cd16667">
    <property type="entry name" value="RING-H2_RNF126-like"/>
    <property type="match status" value="1"/>
</dbReference>
<accession>A0A4P9XLT0</accession>
<dbReference type="GO" id="GO:0006511">
    <property type="term" value="P:ubiquitin-dependent protein catabolic process"/>
    <property type="evidence" value="ECO:0007669"/>
    <property type="project" value="TreeGrafter"/>
</dbReference>
<protein>
    <recommendedName>
        <fullName evidence="6">RING-type domain-containing protein</fullName>
    </recommendedName>
</protein>
<keyword evidence="8" id="KW-1185">Reference proteome</keyword>
<dbReference type="GO" id="GO:0061630">
    <property type="term" value="F:ubiquitin protein ligase activity"/>
    <property type="evidence" value="ECO:0007669"/>
    <property type="project" value="TreeGrafter"/>
</dbReference>
<dbReference type="PROSITE" id="PS50089">
    <property type="entry name" value="ZF_RING_2"/>
    <property type="match status" value="1"/>
</dbReference>
<organism evidence="7 8">
    <name type="scientific">Thamnocephalis sphaerospora</name>
    <dbReference type="NCBI Taxonomy" id="78915"/>
    <lineage>
        <taxon>Eukaryota</taxon>
        <taxon>Fungi</taxon>
        <taxon>Fungi incertae sedis</taxon>
        <taxon>Zoopagomycota</taxon>
        <taxon>Zoopagomycotina</taxon>
        <taxon>Zoopagomycetes</taxon>
        <taxon>Zoopagales</taxon>
        <taxon>Sigmoideomycetaceae</taxon>
        <taxon>Thamnocephalis</taxon>
    </lineage>
</organism>
<evidence type="ECO:0000256" key="5">
    <source>
        <dbReference type="SAM" id="MobiDB-lite"/>
    </source>
</evidence>
<feature type="compositionally biased region" description="Polar residues" evidence="5">
    <location>
        <begin position="168"/>
        <end position="184"/>
    </location>
</feature>
<evidence type="ECO:0000256" key="3">
    <source>
        <dbReference type="ARBA" id="ARBA00022833"/>
    </source>
</evidence>
<proteinExistence type="predicted"/>
<evidence type="ECO:0000256" key="4">
    <source>
        <dbReference type="PROSITE-ProRule" id="PRU00175"/>
    </source>
</evidence>
<dbReference type="Gene3D" id="3.30.40.10">
    <property type="entry name" value="Zinc/RING finger domain, C3HC4 (zinc finger)"/>
    <property type="match status" value="1"/>
</dbReference>
<dbReference type="Pfam" id="PF13639">
    <property type="entry name" value="zf-RING_2"/>
    <property type="match status" value="1"/>
</dbReference>
<keyword evidence="3" id="KW-0862">Zinc</keyword>
<gene>
    <name evidence="7" type="ORF">THASP1DRAFT_24907</name>
</gene>
<dbReference type="InterPro" id="IPR001841">
    <property type="entry name" value="Znf_RING"/>
</dbReference>
<dbReference type="EMBL" id="KZ992807">
    <property type="protein sequence ID" value="RKP06843.1"/>
    <property type="molecule type" value="Genomic_DNA"/>
</dbReference>
<dbReference type="AlphaFoldDB" id="A0A4P9XLT0"/>
<dbReference type="SMART" id="SM00184">
    <property type="entry name" value="RING"/>
    <property type="match status" value="1"/>
</dbReference>
<evidence type="ECO:0000256" key="2">
    <source>
        <dbReference type="ARBA" id="ARBA00022771"/>
    </source>
</evidence>
<name>A0A4P9XLT0_9FUNG</name>
<dbReference type="PANTHER" id="PTHR45931">
    <property type="entry name" value="SI:CH211-59O9.10"/>
    <property type="match status" value="1"/>
</dbReference>
<keyword evidence="2 4" id="KW-0863">Zinc-finger</keyword>
<reference evidence="8" key="1">
    <citation type="journal article" date="2018" name="Nat. Microbiol.">
        <title>Leveraging single-cell genomics to expand the fungal tree of life.</title>
        <authorList>
            <person name="Ahrendt S.R."/>
            <person name="Quandt C.A."/>
            <person name="Ciobanu D."/>
            <person name="Clum A."/>
            <person name="Salamov A."/>
            <person name="Andreopoulos B."/>
            <person name="Cheng J.F."/>
            <person name="Woyke T."/>
            <person name="Pelin A."/>
            <person name="Henrissat B."/>
            <person name="Reynolds N.K."/>
            <person name="Benny G.L."/>
            <person name="Smith M.E."/>
            <person name="James T.Y."/>
            <person name="Grigoriev I.V."/>
        </authorList>
    </citation>
    <scope>NUCLEOTIDE SEQUENCE [LARGE SCALE GENOMIC DNA]</scope>
    <source>
        <strain evidence="8">RSA 1356</strain>
    </source>
</reference>
<dbReference type="PANTHER" id="PTHR45931:SF3">
    <property type="entry name" value="RING ZINC FINGER-CONTAINING PROTEIN"/>
    <property type="match status" value="1"/>
</dbReference>
<evidence type="ECO:0000256" key="1">
    <source>
        <dbReference type="ARBA" id="ARBA00022723"/>
    </source>
</evidence>
<sequence length="428" mass="44253">MSTPSSTSSDNYFCHQCGLVMQPLMVPDPTCSRCRSDFVEKIEQDNDPRAFHAEANATPDTADGGAYPGVAGGSSLGSELATSMLGAFLQAMLAPPAGSTQPAADSSRTETTRATTTAPESTSLPRSDTAGASTTGNTRTNNTNSGGGGGGILSGLSSMLSSILGHGQNRQAQPQRSAETTGTDSARPVWGDDGYHVPPQTQPAAAASTGPYTRVWTVGNPASGSGFTFHASYGTVPQLFGESGASTREGTANQGEQTAPDMAGVDPIARLVFNMVSQMATNPQGNDHVPFAQLFNVLATNPGDYDNQQTLDDIITQMMNQAGLGQTQGVDDAVIDALAMERIKPAAEYPDGAPDCAVCKDEFASGEDARQLPCKHIYHDACIRPWLKQSGTCPVCRARIDGERSASNSGSGSPASGGGQGVVPEPLD</sequence>
<feature type="region of interest" description="Disordered" evidence="5">
    <location>
        <begin position="403"/>
        <end position="428"/>
    </location>
</feature>
<feature type="compositionally biased region" description="Low complexity" evidence="5">
    <location>
        <begin position="112"/>
        <end position="144"/>
    </location>
</feature>
<evidence type="ECO:0000259" key="6">
    <source>
        <dbReference type="PROSITE" id="PS50089"/>
    </source>
</evidence>
<dbReference type="STRING" id="78915.A0A4P9XLT0"/>
<dbReference type="OrthoDB" id="8062037at2759"/>
<keyword evidence="1" id="KW-0479">Metal-binding</keyword>
<dbReference type="Proteomes" id="UP000271241">
    <property type="component" value="Unassembled WGS sequence"/>
</dbReference>
<evidence type="ECO:0000313" key="8">
    <source>
        <dbReference type="Proteomes" id="UP000271241"/>
    </source>
</evidence>
<feature type="compositionally biased region" description="Low complexity" evidence="5">
    <location>
        <begin position="198"/>
        <end position="209"/>
    </location>
</feature>
<dbReference type="InterPro" id="IPR051834">
    <property type="entry name" value="RING_finger_E3_ligase"/>
</dbReference>